<dbReference type="GO" id="GO:0005524">
    <property type="term" value="F:ATP binding"/>
    <property type="evidence" value="ECO:0007669"/>
    <property type="project" value="UniProtKB-KW"/>
</dbReference>
<evidence type="ECO:0000256" key="17">
    <source>
        <dbReference type="ARBA" id="ARBA00031847"/>
    </source>
</evidence>
<dbReference type="GO" id="GO:0000781">
    <property type="term" value="C:chromosome, telomeric region"/>
    <property type="evidence" value="ECO:0007669"/>
    <property type="project" value="UniProtKB-SubCell"/>
</dbReference>
<comment type="similarity">
    <text evidence="3">Belongs to the ku80 family.</text>
</comment>
<proteinExistence type="inferred from homology"/>
<evidence type="ECO:0000256" key="13">
    <source>
        <dbReference type="ARBA" id="ARBA00023125"/>
    </source>
</evidence>
<evidence type="ECO:0000256" key="6">
    <source>
        <dbReference type="ARBA" id="ARBA00022454"/>
    </source>
</evidence>
<comment type="subcellular location">
    <subcellularLocation>
        <location evidence="2">Chromosome</location>
        <location evidence="2">Telomere</location>
    </subcellularLocation>
    <subcellularLocation>
        <location evidence="1">Nucleus</location>
    </subcellularLocation>
</comment>
<evidence type="ECO:0000256" key="8">
    <source>
        <dbReference type="ARBA" id="ARBA00022763"/>
    </source>
</evidence>
<dbReference type="PANTHER" id="PTHR12604:SF4">
    <property type="entry name" value="X-RAY REPAIR CROSS-COMPLEMENTING PROTEIN 5"/>
    <property type="match status" value="1"/>
</dbReference>
<keyword evidence="12" id="KW-0779">Telomere</keyword>
<evidence type="ECO:0000256" key="10">
    <source>
        <dbReference type="ARBA" id="ARBA00022806"/>
    </source>
</evidence>
<name>A0A8H7FBK7_AGABI</name>
<feature type="region of interest" description="Disordered" evidence="18">
    <location>
        <begin position="671"/>
        <end position="757"/>
    </location>
</feature>
<dbReference type="SUPFAM" id="SSF101420">
    <property type="entry name" value="C-terminal domain of Ku80"/>
    <property type="match status" value="1"/>
</dbReference>
<feature type="compositionally biased region" description="Basic and acidic residues" evidence="18">
    <location>
        <begin position="369"/>
        <end position="384"/>
    </location>
</feature>
<dbReference type="InterPro" id="IPR006164">
    <property type="entry name" value="DNA_bd_Ku70/Ku80"/>
</dbReference>
<keyword evidence="16" id="KW-0539">Nucleus</keyword>
<dbReference type="CDD" id="cd00873">
    <property type="entry name" value="KU80"/>
    <property type="match status" value="1"/>
</dbReference>
<keyword evidence="8" id="KW-0227">DNA damage</keyword>
<dbReference type="GO" id="GO:0006310">
    <property type="term" value="P:DNA recombination"/>
    <property type="evidence" value="ECO:0007669"/>
    <property type="project" value="UniProtKB-KW"/>
</dbReference>
<dbReference type="PANTHER" id="PTHR12604">
    <property type="entry name" value="KU AUTOANTIGEN DNA HELICASE"/>
    <property type="match status" value="1"/>
</dbReference>
<keyword evidence="7" id="KW-0547">Nucleotide-binding</keyword>
<accession>A0A8H7FBK7</accession>
<evidence type="ECO:0000256" key="3">
    <source>
        <dbReference type="ARBA" id="ARBA00007726"/>
    </source>
</evidence>
<dbReference type="GO" id="GO:0000723">
    <property type="term" value="P:telomere maintenance"/>
    <property type="evidence" value="ECO:0007669"/>
    <property type="project" value="InterPro"/>
</dbReference>
<evidence type="ECO:0000313" key="20">
    <source>
        <dbReference type="EMBL" id="KAF7784787.1"/>
    </source>
</evidence>
<dbReference type="GO" id="GO:0042162">
    <property type="term" value="F:telomeric DNA binding"/>
    <property type="evidence" value="ECO:0007669"/>
    <property type="project" value="InterPro"/>
</dbReference>
<dbReference type="InterPro" id="IPR024193">
    <property type="entry name" value="Ku80"/>
</dbReference>
<evidence type="ECO:0000256" key="2">
    <source>
        <dbReference type="ARBA" id="ARBA00004574"/>
    </source>
</evidence>
<evidence type="ECO:0000259" key="19">
    <source>
        <dbReference type="PROSITE" id="PS50234"/>
    </source>
</evidence>
<dbReference type="PROSITE" id="PS50234">
    <property type="entry name" value="VWFA"/>
    <property type="match status" value="1"/>
</dbReference>
<dbReference type="GO" id="GO:0003684">
    <property type="term" value="F:damaged DNA binding"/>
    <property type="evidence" value="ECO:0007669"/>
    <property type="project" value="InterPro"/>
</dbReference>
<dbReference type="GO" id="GO:0003678">
    <property type="term" value="F:DNA helicase activity"/>
    <property type="evidence" value="ECO:0007669"/>
    <property type="project" value="UniProtKB-EC"/>
</dbReference>
<dbReference type="Gene3D" id="3.40.50.410">
    <property type="entry name" value="von Willebrand factor, type A domain"/>
    <property type="match status" value="1"/>
</dbReference>
<dbReference type="SUPFAM" id="SSF100939">
    <property type="entry name" value="SPOC domain-like"/>
    <property type="match status" value="1"/>
</dbReference>
<dbReference type="SUPFAM" id="SSF53300">
    <property type="entry name" value="vWA-like"/>
    <property type="match status" value="1"/>
</dbReference>
<dbReference type="GO" id="GO:0016787">
    <property type="term" value="F:hydrolase activity"/>
    <property type="evidence" value="ECO:0007669"/>
    <property type="project" value="UniProtKB-KW"/>
</dbReference>
<dbReference type="EC" id="3.6.4.12" evidence="4"/>
<feature type="compositionally biased region" description="Acidic residues" evidence="18">
    <location>
        <begin position="699"/>
        <end position="708"/>
    </location>
</feature>
<evidence type="ECO:0000256" key="12">
    <source>
        <dbReference type="ARBA" id="ARBA00022895"/>
    </source>
</evidence>
<dbReference type="InterPro" id="IPR016194">
    <property type="entry name" value="SPOC-like_C_dom_sf"/>
</dbReference>
<evidence type="ECO:0000256" key="14">
    <source>
        <dbReference type="ARBA" id="ARBA00023172"/>
    </source>
</evidence>
<evidence type="ECO:0000256" key="1">
    <source>
        <dbReference type="ARBA" id="ARBA00004123"/>
    </source>
</evidence>
<protein>
    <recommendedName>
        <fullName evidence="5">ATP-dependent DNA helicase II subunit 2</fullName>
        <ecNumber evidence="4">3.6.4.12</ecNumber>
    </recommendedName>
    <alternativeName>
        <fullName evidence="17">ATP-dependent DNA helicase II subunit Ku80</fullName>
    </alternativeName>
</protein>
<evidence type="ECO:0000256" key="5">
    <source>
        <dbReference type="ARBA" id="ARBA00021792"/>
    </source>
</evidence>
<gene>
    <name evidence="20" type="ORF">Agabi119p4_952</name>
</gene>
<keyword evidence="10" id="KW-0347">Helicase</keyword>
<dbReference type="FunFam" id="1.10.1600.10:FF:000002">
    <property type="entry name" value="X-ray repair cross-complementing protein 5"/>
    <property type="match status" value="1"/>
</dbReference>
<dbReference type="GO" id="GO:0006303">
    <property type="term" value="P:double-strand break repair via nonhomologous end joining"/>
    <property type="evidence" value="ECO:0007669"/>
    <property type="project" value="InterPro"/>
</dbReference>
<keyword evidence="6" id="KW-0158">Chromosome</keyword>
<evidence type="ECO:0000256" key="18">
    <source>
        <dbReference type="SAM" id="MobiDB-lite"/>
    </source>
</evidence>
<dbReference type="GO" id="GO:0003690">
    <property type="term" value="F:double-stranded DNA binding"/>
    <property type="evidence" value="ECO:0007669"/>
    <property type="project" value="TreeGrafter"/>
</dbReference>
<keyword evidence="11" id="KW-0067">ATP-binding</keyword>
<dbReference type="InterPro" id="IPR036465">
    <property type="entry name" value="vWFA_dom_sf"/>
</dbReference>
<sequence length="887" mass="99437">MSHSIPKRDTLLRPRDPISLVASIPVIRTQTTMAAERAGYTVTMFVVDTTPPMGTLKTIEFPGPEGETLEKTVTHLEYVLQFAKLKIQEMIFNGRKTDQCGVVTFGSQVTSNIINERNGGYENVEEVFSIAQPTANLLSKLDSLSPSNVKGDAMDGLIVAIQTQAEYLGKKKSWTRKIVLLTNGECPFEPEHWEAAVQKMDDLGVSLTVVGVDFDDQEVQSMEPKTISKMESEKFYHKLTSSMRSGVVGNCTFALQEISKPDIKNVRSTLMGNILRLGDVDTMAEEAIEIVVKASKCTSISRAKAWKKFALREDDSGEAMVIDGDDSKVAFAPLRLQTEYYVDRSTDDEQDADGDVKMEDNANPLDEIQGERKATDEEKENNLEKVEREELVRGFKYGSTYVPCPDGQFLRLPTKKGIDICGFFPVSKFPRELSMGEIQYIWAEPTDPQQQVALSSMVQAMREKECVAIARWVSRDDMDPKMGVLYPEAFERVECFLWAQMPFADDIRKYGFASLDKLISKNGEEIKSHPYIPTESQQNAMDDFVDALDLMNAGEKDEEGNRTPWFNPAESYNPALHRTKQAMFHCAVVTDIASNPLPPPHPELLKYFDPPKKLLKRAKPAIVQAQEVFRVKEIPKRVVKRGAAANNKGHEYAADDDEMLLLNHKRPKSIDSPMMDVIKPVPISPFKDKGKAKAMDSGSETEDEDEETGFVTVQHPEEGRRLDGKKPPLATPEPTPQRGVPLPTPARSVSPQIDLGRAPGRIIGTTFPLKDFGKNLEQGDVVSKAVEDLREVIVEVVMRPFASKRHEEMIDCLRALRDTCLKEDEIDAWNAFLPRLKEDCLRKNGNPEFWMQVKDLGREISLISNKEARKYGGAASVSEKRAEEFIA</sequence>
<feature type="domain" description="VWFA" evidence="19">
    <location>
        <begin position="42"/>
        <end position="270"/>
    </location>
</feature>
<keyword evidence="14" id="KW-0233">DNA recombination</keyword>
<dbReference type="EMBL" id="JABXXO010000001">
    <property type="protein sequence ID" value="KAF7784787.1"/>
    <property type="molecule type" value="Genomic_DNA"/>
</dbReference>
<dbReference type="GO" id="GO:0043564">
    <property type="term" value="C:Ku70:Ku80 complex"/>
    <property type="evidence" value="ECO:0007669"/>
    <property type="project" value="InterPro"/>
</dbReference>
<feature type="region of interest" description="Disordered" evidence="18">
    <location>
        <begin position="344"/>
        <end position="384"/>
    </location>
</feature>
<dbReference type="InterPro" id="IPR014893">
    <property type="entry name" value="Ku_PK_bind"/>
</dbReference>
<dbReference type="Pfam" id="PF02735">
    <property type="entry name" value="Ku"/>
    <property type="match status" value="1"/>
</dbReference>
<dbReference type="Proteomes" id="UP000629468">
    <property type="component" value="Unassembled WGS sequence"/>
</dbReference>
<dbReference type="InterPro" id="IPR036494">
    <property type="entry name" value="Ku_C_sf"/>
</dbReference>
<keyword evidence="9" id="KW-0378">Hydrolase</keyword>
<reference evidence="20 21" key="1">
    <citation type="journal article" name="Sci. Rep.">
        <title>Telomere-to-telomere assembled and centromere annotated genomes of the two main subspecies of the button mushroom Agaricus bisporus reveal especially polymorphic chromosome ends.</title>
        <authorList>
            <person name="Sonnenberg A.S.M."/>
            <person name="Sedaghat-Telgerd N."/>
            <person name="Lavrijssen B."/>
            <person name="Ohm R.A."/>
            <person name="Hendrickx P.M."/>
            <person name="Scholtmeijer K."/>
            <person name="Baars J.J.P."/>
            <person name="van Peer A."/>
        </authorList>
    </citation>
    <scope>NUCLEOTIDE SEQUENCE [LARGE SCALE GENOMIC DNA]</scope>
    <source>
        <strain evidence="20 21">H119_p4</strain>
    </source>
</reference>
<keyword evidence="15" id="KW-0234">DNA repair</keyword>
<evidence type="ECO:0000256" key="7">
    <source>
        <dbReference type="ARBA" id="ARBA00022741"/>
    </source>
</evidence>
<dbReference type="Pfam" id="PF08785">
    <property type="entry name" value="Ku_PK_bind"/>
    <property type="match status" value="1"/>
</dbReference>
<evidence type="ECO:0000256" key="16">
    <source>
        <dbReference type="ARBA" id="ARBA00023242"/>
    </source>
</evidence>
<dbReference type="Gene3D" id="1.10.1600.10">
    <property type="match status" value="1"/>
</dbReference>
<dbReference type="SMART" id="SM00559">
    <property type="entry name" value="Ku78"/>
    <property type="match status" value="1"/>
</dbReference>
<evidence type="ECO:0000256" key="9">
    <source>
        <dbReference type="ARBA" id="ARBA00022801"/>
    </source>
</evidence>
<evidence type="ECO:0000256" key="4">
    <source>
        <dbReference type="ARBA" id="ARBA00012551"/>
    </source>
</evidence>
<dbReference type="InterPro" id="IPR002035">
    <property type="entry name" value="VWF_A"/>
</dbReference>
<dbReference type="Pfam" id="PF00092">
    <property type="entry name" value="VWA"/>
    <property type="match status" value="1"/>
</dbReference>
<dbReference type="Gene3D" id="2.40.290.10">
    <property type="match status" value="1"/>
</dbReference>
<dbReference type="AlphaFoldDB" id="A0A8H7FBK7"/>
<keyword evidence="13" id="KW-0238">DNA-binding</keyword>
<evidence type="ECO:0000256" key="11">
    <source>
        <dbReference type="ARBA" id="ARBA00022840"/>
    </source>
</evidence>
<evidence type="ECO:0000256" key="15">
    <source>
        <dbReference type="ARBA" id="ARBA00023204"/>
    </source>
</evidence>
<dbReference type="Gene3D" id="1.25.40.240">
    <property type="entry name" value="Ku, C-terminal domain"/>
    <property type="match status" value="1"/>
</dbReference>
<feature type="compositionally biased region" description="Basic and acidic residues" evidence="18">
    <location>
        <begin position="715"/>
        <end position="726"/>
    </location>
</feature>
<comment type="caution">
    <text evidence="20">The sequence shown here is derived from an EMBL/GenBank/DDBJ whole genome shotgun (WGS) entry which is preliminary data.</text>
</comment>
<organism evidence="20 21">
    <name type="scientific">Agaricus bisporus var. burnettii</name>
    <dbReference type="NCBI Taxonomy" id="192524"/>
    <lineage>
        <taxon>Eukaryota</taxon>
        <taxon>Fungi</taxon>
        <taxon>Dikarya</taxon>
        <taxon>Basidiomycota</taxon>
        <taxon>Agaricomycotina</taxon>
        <taxon>Agaricomycetes</taxon>
        <taxon>Agaricomycetidae</taxon>
        <taxon>Agaricales</taxon>
        <taxon>Agaricineae</taxon>
        <taxon>Agaricaceae</taxon>
        <taxon>Agaricus</taxon>
    </lineage>
</organism>
<evidence type="ECO:0000313" key="21">
    <source>
        <dbReference type="Proteomes" id="UP000629468"/>
    </source>
</evidence>